<dbReference type="Proteomes" id="UP000252107">
    <property type="component" value="Unassembled WGS sequence"/>
</dbReference>
<feature type="compositionally biased region" description="Basic and acidic residues" evidence="1">
    <location>
        <begin position="1"/>
        <end position="13"/>
    </location>
</feature>
<organism evidence="2 3">
    <name type="scientific">Nostoc minutum NIES-26</name>
    <dbReference type="NCBI Taxonomy" id="1844469"/>
    <lineage>
        <taxon>Bacteria</taxon>
        <taxon>Bacillati</taxon>
        <taxon>Cyanobacteriota</taxon>
        <taxon>Cyanophyceae</taxon>
        <taxon>Nostocales</taxon>
        <taxon>Nostocaceae</taxon>
        <taxon>Nostoc</taxon>
    </lineage>
</organism>
<name>A0A367R7V2_9NOSO</name>
<dbReference type="EMBL" id="LXQD01000225">
    <property type="protein sequence ID" value="RCJ31604.1"/>
    <property type="molecule type" value="Genomic_DNA"/>
</dbReference>
<sequence>MRGDKERSRKEEPVACGGSPRCANWRGLPPGELRTDKGDKRRIITIVQTRLIASLLLPY</sequence>
<proteinExistence type="predicted"/>
<protein>
    <submittedName>
        <fullName evidence="2">Uncharacterized protein</fullName>
    </submittedName>
</protein>
<keyword evidence="3" id="KW-1185">Reference proteome</keyword>
<comment type="caution">
    <text evidence="2">The sequence shown here is derived from an EMBL/GenBank/DDBJ whole genome shotgun (WGS) entry which is preliminary data.</text>
</comment>
<dbReference type="AlphaFoldDB" id="A0A367R7V2"/>
<reference evidence="2" key="1">
    <citation type="submission" date="2016-04" db="EMBL/GenBank/DDBJ databases">
        <authorList>
            <person name="Tabuchi Yagui T.R."/>
        </authorList>
    </citation>
    <scope>NUCLEOTIDE SEQUENCE [LARGE SCALE GENOMIC DNA]</scope>
    <source>
        <strain evidence="2">NIES-26</strain>
    </source>
</reference>
<evidence type="ECO:0000313" key="2">
    <source>
        <dbReference type="EMBL" id="RCJ31604.1"/>
    </source>
</evidence>
<gene>
    <name evidence="2" type="ORF">A6770_19705</name>
</gene>
<evidence type="ECO:0000256" key="1">
    <source>
        <dbReference type="SAM" id="MobiDB-lite"/>
    </source>
</evidence>
<evidence type="ECO:0000313" key="3">
    <source>
        <dbReference type="Proteomes" id="UP000252107"/>
    </source>
</evidence>
<feature type="region of interest" description="Disordered" evidence="1">
    <location>
        <begin position="1"/>
        <end position="21"/>
    </location>
</feature>
<accession>A0A367R7V2</accession>